<dbReference type="EMBL" id="JANPWB010000007">
    <property type="protein sequence ID" value="KAJ1172415.1"/>
    <property type="molecule type" value="Genomic_DNA"/>
</dbReference>
<proteinExistence type="inferred from homology"/>
<dbReference type="InterPro" id="IPR042623">
    <property type="entry name" value="TMEM205"/>
</dbReference>
<evidence type="ECO:0000256" key="2">
    <source>
        <dbReference type="ARBA" id="ARBA00011001"/>
    </source>
</evidence>
<evidence type="ECO:0000256" key="7">
    <source>
        <dbReference type="SAM" id="Phobius"/>
    </source>
</evidence>
<keyword evidence="6 7" id="KW-0472">Membrane</keyword>
<comment type="similarity">
    <text evidence="2">Belongs to the TMEM205 family.</text>
</comment>
<evidence type="ECO:0000256" key="4">
    <source>
        <dbReference type="ARBA" id="ARBA00022692"/>
    </source>
</evidence>
<dbReference type="InterPro" id="IPR025423">
    <property type="entry name" value="TMEM205-like"/>
</dbReference>
<feature type="transmembrane region" description="Helical" evidence="7">
    <location>
        <begin position="71"/>
        <end position="89"/>
    </location>
</feature>
<dbReference type="AlphaFoldDB" id="A0AAV7T7M9"/>
<feature type="transmembrane region" description="Helical" evidence="7">
    <location>
        <begin position="135"/>
        <end position="155"/>
    </location>
</feature>
<evidence type="ECO:0000259" key="8">
    <source>
        <dbReference type="Pfam" id="PF13664"/>
    </source>
</evidence>
<reference evidence="9" key="1">
    <citation type="journal article" date="2022" name="bioRxiv">
        <title>Sequencing and chromosome-scale assembly of the giantPleurodeles waltlgenome.</title>
        <authorList>
            <person name="Brown T."/>
            <person name="Elewa A."/>
            <person name="Iarovenko S."/>
            <person name="Subramanian E."/>
            <person name="Araus A.J."/>
            <person name="Petzold A."/>
            <person name="Susuki M."/>
            <person name="Suzuki K.-i.T."/>
            <person name="Hayashi T."/>
            <person name="Toyoda A."/>
            <person name="Oliveira C."/>
            <person name="Osipova E."/>
            <person name="Leigh N.D."/>
            <person name="Simon A."/>
            <person name="Yun M.H."/>
        </authorList>
    </citation>
    <scope>NUCLEOTIDE SEQUENCE</scope>
    <source>
        <strain evidence="9">20211129_DDA</strain>
        <tissue evidence="9">Liver</tissue>
    </source>
</reference>
<evidence type="ECO:0000256" key="3">
    <source>
        <dbReference type="ARBA" id="ARBA00015041"/>
    </source>
</evidence>
<evidence type="ECO:0000256" key="6">
    <source>
        <dbReference type="ARBA" id="ARBA00023136"/>
    </source>
</evidence>
<dbReference type="PANTHER" id="PTHR46916">
    <property type="entry name" value="TRANSMEMBRANE PROTEIN 205"/>
    <property type="match status" value="1"/>
</dbReference>
<dbReference type="Pfam" id="PF13664">
    <property type="entry name" value="DUF4149"/>
    <property type="match status" value="1"/>
</dbReference>
<sequence>MRFHLFSPLLAFKKYPTLGSRSEFGDTMCFVSGAEAGKSKPGNLVPGKMATEGEPAALVKVLHLMILSSSWGMQLWMTFIAGFVLIRGVSRHTFGLVQSKLFPFYFYSVLGCAFLNLSIYATYHPRELLSPSESLQILLFFLCLVLAAVNAQWLSQSTNKTMLKMQEIEREHGLGDEVGRKEKREAYKALQEKDPKYKALRHKFFRYHGLSSLCNLVCMVCNGVNLAYAGLQLSEL</sequence>
<feature type="domain" description="TMEM205-like" evidence="8">
    <location>
        <begin position="66"/>
        <end position="166"/>
    </location>
</feature>
<comment type="subcellular location">
    <subcellularLocation>
        <location evidence="1">Membrane</location>
        <topology evidence="1">Multi-pass membrane protein</topology>
    </subcellularLocation>
</comment>
<dbReference type="PANTHER" id="PTHR46916:SF2">
    <property type="entry name" value="TRANSMEMBRANE PROTEIN 205"/>
    <property type="match status" value="1"/>
</dbReference>
<dbReference type="GO" id="GO:0016020">
    <property type="term" value="C:membrane"/>
    <property type="evidence" value="ECO:0007669"/>
    <property type="project" value="UniProtKB-SubCell"/>
</dbReference>
<feature type="transmembrane region" description="Helical" evidence="7">
    <location>
        <begin position="101"/>
        <end position="123"/>
    </location>
</feature>
<comment type="caution">
    <text evidence="9">The sequence shown here is derived from an EMBL/GenBank/DDBJ whole genome shotgun (WGS) entry which is preliminary data.</text>
</comment>
<accession>A0AAV7T7M9</accession>
<evidence type="ECO:0000256" key="1">
    <source>
        <dbReference type="ARBA" id="ARBA00004141"/>
    </source>
</evidence>
<organism evidence="9 10">
    <name type="scientific">Pleurodeles waltl</name>
    <name type="common">Iberian ribbed newt</name>
    <dbReference type="NCBI Taxonomy" id="8319"/>
    <lineage>
        <taxon>Eukaryota</taxon>
        <taxon>Metazoa</taxon>
        <taxon>Chordata</taxon>
        <taxon>Craniata</taxon>
        <taxon>Vertebrata</taxon>
        <taxon>Euteleostomi</taxon>
        <taxon>Amphibia</taxon>
        <taxon>Batrachia</taxon>
        <taxon>Caudata</taxon>
        <taxon>Salamandroidea</taxon>
        <taxon>Salamandridae</taxon>
        <taxon>Pleurodelinae</taxon>
        <taxon>Pleurodeles</taxon>
    </lineage>
</organism>
<feature type="transmembrane region" description="Helical" evidence="7">
    <location>
        <begin position="210"/>
        <end position="231"/>
    </location>
</feature>
<evidence type="ECO:0000313" key="9">
    <source>
        <dbReference type="EMBL" id="KAJ1172415.1"/>
    </source>
</evidence>
<evidence type="ECO:0000256" key="5">
    <source>
        <dbReference type="ARBA" id="ARBA00022989"/>
    </source>
</evidence>
<dbReference type="Proteomes" id="UP001066276">
    <property type="component" value="Chromosome 4_1"/>
</dbReference>
<keyword evidence="4 7" id="KW-0812">Transmembrane</keyword>
<evidence type="ECO:0000313" key="10">
    <source>
        <dbReference type="Proteomes" id="UP001066276"/>
    </source>
</evidence>
<keyword evidence="5 7" id="KW-1133">Transmembrane helix</keyword>
<keyword evidence="10" id="KW-1185">Reference proteome</keyword>
<protein>
    <recommendedName>
        <fullName evidence="3">Transmembrane protein 205</fullName>
    </recommendedName>
</protein>
<name>A0AAV7T7M9_PLEWA</name>
<gene>
    <name evidence="9" type="ORF">NDU88_004262</name>
</gene>